<feature type="signal peptide" evidence="1">
    <location>
        <begin position="1"/>
        <end position="25"/>
    </location>
</feature>
<evidence type="ECO:0000313" key="3">
    <source>
        <dbReference type="WBParaSite" id="Gr19_v10_g1054.t1"/>
    </source>
</evidence>
<organism evidence="2 3">
    <name type="scientific">Globodera rostochiensis</name>
    <name type="common">Golden nematode worm</name>
    <name type="synonym">Heterodera rostochiensis</name>
    <dbReference type="NCBI Taxonomy" id="31243"/>
    <lineage>
        <taxon>Eukaryota</taxon>
        <taxon>Metazoa</taxon>
        <taxon>Ecdysozoa</taxon>
        <taxon>Nematoda</taxon>
        <taxon>Chromadorea</taxon>
        <taxon>Rhabditida</taxon>
        <taxon>Tylenchina</taxon>
        <taxon>Tylenchomorpha</taxon>
        <taxon>Tylenchoidea</taxon>
        <taxon>Heteroderidae</taxon>
        <taxon>Heteroderinae</taxon>
        <taxon>Globodera</taxon>
    </lineage>
</organism>
<keyword evidence="2" id="KW-1185">Reference proteome</keyword>
<evidence type="ECO:0000256" key="1">
    <source>
        <dbReference type="SAM" id="SignalP"/>
    </source>
</evidence>
<dbReference type="AlphaFoldDB" id="A0A914GQS8"/>
<keyword evidence="1" id="KW-0732">Signal</keyword>
<protein>
    <submittedName>
        <fullName evidence="3">Uncharacterized protein</fullName>
    </submittedName>
</protein>
<dbReference type="WBParaSite" id="Gr19_v10_g1054.t1">
    <property type="protein sequence ID" value="Gr19_v10_g1054.t1"/>
    <property type="gene ID" value="Gr19_v10_g1054"/>
</dbReference>
<accession>A0A914GQS8</accession>
<name>A0A914GQS8_GLORO</name>
<reference evidence="3" key="1">
    <citation type="submission" date="2022-11" db="UniProtKB">
        <authorList>
            <consortium name="WormBaseParasite"/>
        </authorList>
    </citation>
    <scope>IDENTIFICATION</scope>
</reference>
<feature type="chain" id="PRO_5037386924" evidence="1">
    <location>
        <begin position="26"/>
        <end position="66"/>
    </location>
</feature>
<evidence type="ECO:0000313" key="2">
    <source>
        <dbReference type="Proteomes" id="UP000887572"/>
    </source>
</evidence>
<proteinExistence type="predicted"/>
<dbReference type="Proteomes" id="UP000887572">
    <property type="component" value="Unplaced"/>
</dbReference>
<sequence length="66" mass="7214">MKFISSIFFLIFAALFASNGGIVESCWSCFGSKDSPEYPATERAQSFFKAFPSATSRGSIDTTNKD</sequence>